<dbReference type="Proteomes" id="UP001210339">
    <property type="component" value="Chromosome"/>
</dbReference>
<keyword evidence="2" id="KW-1185">Reference proteome</keyword>
<name>A0ABY7QVI9_9FIRM</name>
<gene>
    <name evidence="1" type="ORF">O6R05_01600</name>
</gene>
<protein>
    <submittedName>
        <fullName evidence="1">Uncharacterized protein</fullName>
    </submittedName>
</protein>
<evidence type="ECO:0000313" key="2">
    <source>
        <dbReference type="Proteomes" id="UP001210339"/>
    </source>
</evidence>
<organism evidence="1 2">
    <name type="scientific">Peptoniphilus equinus</name>
    <dbReference type="NCBI Taxonomy" id="3016343"/>
    <lineage>
        <taxon>Bacteria</taxon>
        <taxon>Bacillati</taxon>
        <taxon>Bacillota</taxon>
        <taxon>Tissierellia</taxon>
        <taxon>Tissierellales</taxon>
        <taxon>Peptoniphilaceae</taxon>
        <taxon>Peptoniphilus</taxon>
    </lineage>
</organism>
<evidence type="ECO:0000313" key="1">
    <source>
        <dbReference type="EMBL" id="WBW50265.1"/>
    </source>
</evidence>
<sequence>MNAITCRRASERMLRPYFGAVRCHRAGRQSVQNTSLYSVIEVQ</sequence>
<dbReference type="EMBL" id="CP115667">
    <property type="protein sequence ID" value="WBW50265.1"/>
    <property type="molecule type" value="Genomic_DNA"/>
</dbReference>
<reference evidence="1 2" key="1">
    <citation type="submission" date="2023-01" db="EMBL/GenBank/DDBJ databases">
        <authorList>
            <person name="Lee S.H."/>
            <person name="Jung H.S."/>
            <person name="Yun J.U."/>
        </authorList>
    </citation>
    <scope>NUCLEOTIDE SEQUENCE [LARGE SCALE GENOMIC DNA]</scope>
    <source>
        <strain evidence="1 2">CBA3646</strain>
    </source>
</reference>
<accession>A0ABY7QVI9</accession>
<dbReference type="RefSeq" id="WP_271191797.1">
    <property type="nucleotide sequence ID" value="NZ_CP115667.1"/>
</dbReference>
<proteinExistence type="predicted"/>